<dbReference type="AlphaFoldDB" id="A0A081RER9"/>
<dbReference type="RefSeq" id="WP_037451041.1">
    <property type="nucleotide sequence ID" value="NZ_JFHR01000019.1"/>
</dbReference>
<comment type="caution">
    <text evidence="1">The sequence shown here is derived from an EMBL/GenBank/DDBJ whole genome shotgun (WGS) entry which is preliminary data.</text>
</comment>
<dbReference type="Proteomes" id="UP000028411">
    <property type="component" value="Unassembled WGS sequence"/>
</dbReference>
<protein>
    <submittedName>
        <fullName evidence="1">Uncharacterized protein</fullName>
    </submittedName>
</protein>
<sequence length="344" mass="35922">MNEAASGRPIRFLGLVMIGWAAIRLASQWSDLFGEIREDGGAGVFHPTAYSKNGPALVKRKGLSARRTIAAPRTEPARIVLTTHFPAPPAADLATGSKAAAIPARRAEDETIETPPAIHPAPAVPPTHPAGMGRWHGSAWLLWRNGSATRAEAATGGRLGGSQAGVRLDFDLTPHASGRITAYGRASAALNRPASPEGAMGLAWRPTRSLPISFAAERRIALGKGGRNANAVMAVGGFGPVQVVPSLEVETYAQGGMVGFRSRDRFVDGKISLLSPVSHSPLRIGASLSGGAQPQVERLDIGPELQLRLPLQPAGARLGVEWRERIAGQAAPASGLALTLGADF</sequence>
<accession>A0A081RER9</accession>
<dbReference type="PATRIC" id="fig|46429.4.peg.2063"/>
<dbReference type="EMBL" id="JFHR01000019">
    <property type="protein sequence ID" value="KEQ53692.1"/>
    <property type="molecule type" value="Genomic_DNA"/>
</dbReference>
<gene>
    <name evidence="1" type="ORF">BV95_02092</name>
</gene>
<dbReference type="OrthoDB" id="7427399at2"/>
<name>A0A081RER9_SPHCR</name>
<organism evidence="1 2">
    <name type="scientific">Sphingobium chlorophenolicum</name>
    <dbReference type="NCBI Taxonomy" id="46429"/>
    <lineage>
        <taxon>Bacteria</taxon>
        <taxon>Pseudomonadati</taxon>
        <taxon>Pseudomonadota</taxon>
        <taxon>Alphaproteobacteria</taxon>
        <taxon>Sphingomonadales</taxon>
        <taxon>Sphingomonadaceae</taxon>
        <taxon>Sphingobium</taxon>
    </lineage>
</organism>
<reference evidence="1 2" key="1">
    <citation type="submission" date="2014-02" db="EMBL/GenBank/DDBJ databases">
        <title>Whole genome sequence of Sphingobium chlorophenolicum NBRC 16172.</title>
        <authorList>
            <person name="Gan H.M."/>
            <person name="Gan H.Y."/>
            <person name="Chew T.H."/>
            <person name="Savka M.A."/>
        </authorList>
    </citation>
    <scope>NUCLEOTIDE SEQUENCE [LARGE SCALE GENOMIC DNA]</scope>
    <source>
        <strain evidence="1 2">NBRC 16172</strain>
    </source>
</reference>
<evidence type="ECO:0000313" key="1">
    <source>
        <dbReference type="EMBL" id="KEQ53692.1"/>
    </source>
</evidence>
<proteinExistence type="predicted"/>
<evidence type="ECO:0000313" key="2">
    <source>
        <dbReference type="Proteomes" id="UP000028411"/>
    </source>
</evidence>
<dbReference type="eggNOG" id="ENOG5031BNP">
    <property type="taxonomic scope" value="Bacteria"/>
</dbReference>